<dbReference type="FunFam" id="3.30.70.360:FF:000001">
    <property type="entry name" value="N-acetyldiaminopimelate deacetylase"/>
    <property type="match status" value="1"/>
</dbReference>
<protein>
    <submittedName>
        <fullName evidence="7">Peptidase M20</fullName>
    </submittedName>
</protein>
<evidence type="ECO:0000256" key="4">
    <source>
        <dbReference type="ARBA" id="ARBA00023154"/>
    </source>
</evidence>
<dbReference type="GO" id="GO:0046872">
    <property type="term" value="F:metal ion binding"/>
    <property type="evidence" value="ECO:0007669"/>
    <property type="project" value="UniProtKB-KW"/>
</dbReference>
<feature type="binding site" evidence="5">
    <location>
        <position position="366"/>
    </location>
    <ligand>
        <name>Mn(2+)</name>
        <dbReference type="ChEBI" id="CHEBI:29035"/>
        <label>2</label>
    </ligand>
</feature>
<comment type="caution">
    <text evidence="7">The sequence shown here is derived from an EMBL/GenBank/DDBJ whole genome shotgun (WGS) entry which is preliminary data.</text>
</comment>
<evidence type="ECO:0000313" key="8">
    <source>
        <dbReference type="Proteomes" id="UP000286773"/>
    </source>
</evidence>
<evidence type="ECO:0000256" key="1">
    <source>
        <dbReference type="ARBA" id="ARBA00022605"/>
    </source>
</evidence>
<feature type="domain" description="Peptidase M20 dimerisation" evidence="6">
    <location>
        <begin position="190"/>
        <end position="285"/>
    </location>
</feature>
<dbReference type="InterPro" id="IPR036264">
    <property type="entry name" value="Bact_exopeptidase_dim_dom"/>
</dbReference>
<dbReference type="GO" id="GO:0009085">
    <property type="term" value="P:lysine biosynthetic process"/>
    <property type="evidence" value="ECO:0007669"/>
    <property type="project" value="UniProtKB-KW"/>
</dbReference>
<dbReference type="PANTHER" id="PTHR11014">
    <property type="entry name" value="PEPTIDASE M20 FAMILY MEMBER"/>
    <property type="match status" value="1"/>
</dbReference>
<dbReference type="RefSeq" id="WP_126814437.1">
    <property type="nucleotide sequence ID" value="NZ_NGKC01000014.1"/>
</dbReference>
<dbReference type="InterPro" id="IPR017439">
    <property type="entry name" value="Amidohydrolase"/>
</dbReference>
<name>A0A430APR1_9ENTE</name>
<dbReference type="OrthoDB" id="9776731at2"/>
<organism evidence="7 8">
    <name type="scientific">Vagococcus acidifermentans</name>
    <dbReference type="NCBI Taxonomy" id="564710"/>
    <lineage>
        <taxon>Bacteria</taxon>
        <taxon>Bacillati</taxon>
        <taxon>Bacillota</taxon>
        <taxon>Bacilli</taxon>
        <taxon>Lactobacillales</taxon>
        <taxon>Enterococcaceae</taxon>
        <taxon>Vagococcus</taxon>
    </lineage>
</organism>
<feature type="binding site" evidence="5">
    <location>
        <position position="105"/>
    </location>
    <ligand>
        <name>Mn(2+)</name>
        <dbReference type="ChEBI" id="CHEBI:29035"/>
        <label>2</label>
    </ligand>
</feature>
<evidence type="ECO:0000256" key="5">
    <source>
        <dbReference type="PIRSR" id="PIRSR005962-1"/>
    </source>
</evidence>
<dbReference type="Proteomes" id="UP000286773">
    <property type="component" value="Unassembled WGS sequence"/>
</dbReference>
<keyword evidence="8" id="KW-1185">Reference proteome</keyword>
<keyword evidence="3" id="KW-0220">Diaminopimelate biosynthesis</keyword>
<dbReference type="Gene3D" id="3.40.630.10">
    <property type="entry name" value="Zn peptidases"/>
    <property type="match status" value="1"/>
</dbReference>
<gene>
    <name evidence="7" type="ORF">CBF27_11385</name>
</gene>
<dbReference type="InterPro" id="IPR011650">
    <property type="entry name" value="Peptidase_M20_dimer"/>
</dbReference>
<reference evidence="7 8" key="1">
    <citation type="submission" date="2017-05" db="EMBL/GenBank/DDBJ databases">
        <title>Vagococcus spp. assemblies.</title>
        <authorList>
            <person name="Gulvik C.A."/>
        </authorList>
    </citation>
    <scope>NUCLEOTIDE SEQUENCE [LARGE SCALE GENOMIC DNA]</scope>
    <source>
        <strain evidence="7 8">LMG 24798</strain>
    </source>
</reference>
<dbReference type="NCBIfam" id="TIGR01891">
    <property type="entry name" value="amidohydrolases"/>
    <property type="match status" value="1"/>
</dbReference>
<dbReference type="SUPFAM" id="SSF55031">
    <property type="entry name" value="Bacterial exopeptidase dimerisation domain"/>
    <property type="match status" value="1"/>
</dbReference>
<keyword evidence="2" id="KW-0378">Hydrolase</keyword>
<dbReference type="SUPFAM" id="SSF53187">
    <property type="entry name" value="Zn-dependent exopeptidases"/>
    <property type="match status" value="1"/>
</dbReference>
<dbReference type="AlphaFoldDB" id="A0A430APR1"/>
<evidence type="ECO:0000313" key="7">
    <source>
        <dbReference type="EMBL" id="RSU10118.1"/>
    </source>
</evidence>
<feature type="binding site" evidence="5">
    <location>
        <position position="141"/>
    </location>
    <ligand>
        <name>Mn(2+)</name>
        <dbReference type="ChEBI" id="CHEBI:29035"/>
        <label>2</label>
    </ligand>
</feature>
<dbReference type="GO" id="GO:0050118">
    <property type="term" value="F:N-acetyldiaminopimelate deacetylase activity"/>
    <property type="evidence" value="ECO:0007669"/>
    <property type="project" value="UniProtKB-ARBA"/>
</dbReference>
<dbReference type="Pfam" id="PF01546">
    <property type="entry name" value="Peptidase_M20"/>
    <property type="match status" value="1"/>
</dbReference>
<dbReference type="GO" id="GO:0019877">
    <property type="term" value="P:diaminopimelate biosynthetic process"/>
    <property type="evidence" value="ECO:0007669"/>
    <property type="project" value="UniProtKB-KW"/>
</dbReference>
<keyword evidence="1" id="KW-0028">Amino-acid biosynthesis</keyword>
<dbReference type="InterPro" id="IPR002933">
    <property type="entry name" value="Peptidase_M20"/>
</dbReference>
<proteinExistence type="predicted"/>
<dbReference type="Gene3D" id="3.30.70.360">
    <property type="match status" value="1"/>
</dbReference>
<feature type="binding site" evidence="5">
    <location>
        <position position="165"/>
    </location>
    <ligand>
        <name>Mn(2+)</name>
        <dbReference type="ChEBI" id="CHEBI:29035"/>
        <label>2</label>
    </ligand>
</feature>
<sequence>MTTQQTLTEAIQAISEDIISWRRHLHQYPEASLKEVETSKYIQNQLKAWGIPFQRVGETGTIAALTGTKGAGKTIVLRADIDALELPDKTGAVYQSKNEGLNHACGHDGHTAALLGALKVLKDHRHTFPGTIKFAFQQAEEIGAGAKHFVQGDFLNDADQVFGIHLASYLPVGQLAATPGAVNASCDIFYITVSGFSSHVSQPHVGRDALLAAASIVVELQKIVAREIDPFDPAVVGIGRLDAGTRYNIVANRARIEGTIRAFSHDTRAFLLKRVEEIANEVAAAHRTTLSFRVHDAAAPLINHSEPAQRARNVAATIVGADNVVTDQQKSMGADDFADFLAAAPGVYGLVGSRNPDEPRTHFGHHHEQFDIDERSLVLAATYHTLYAIDYLTQSS</sequence>
<dbReference type="EMBL" id="NGKC01000014">
    <property type="protein sequence ID" value="RSU10118.1"/>
    <property type="molecule type" value="Genomic_DNA"/>
</dbReference>
<feature type="binding site" evidence="5">
    <location>
        <position position="107"/>
    </location>
    <ligand>
        <name>Mn(2+)</name>
        <dbReference type="ChEBI" id="CHEBI:29035"/>
        <label>2</label>
    </ligand>
</feature>
<evidence type="ECO:0000256" key="2">
    <source>
        <dbReference type="ARBA" id="ARBA00022801"/>
    </source>
</evidence>
<keyword evidence="5" id="KW-0464">Manganese</keyword>
<keyword evidence="5" id="KW-0479">Metal-binding</keyword>
<evidence type="ECO:0000259" key="6">
    <source>
        <dbReference type="Pfam" id="PF07687"/>
    </source>
</evidence>
<dbReference type="PANTHER" id="PTHR11014:SF63">
    <property type="entry name" value="METALLOPEPTIDASE, PUTATIVE (AFU_ORTHOLOGUE AFUA_6G09600)-RELATED"/>
    <property type="match status" value="1"/>
</dbReference>
<evidence type="ECO:0000256" key="3">
    <source>
        <dbReference type="ARBA" id="ARBA00022915"/>
    </source>
</evidence>
<keyword evidence="4" id="KW-0457">Lysine biosynthesis</keyword>
<dbReference type="Pfam" id="PF07687">
    <property type="entry name" value="M20_dimer"/>
    <property type="match status" value="1"/>
</dbReference>
<accession>A0A430APR1</accession>
<dbReference type="PIRSF" id="PIRSF005962">
    <property type="entry name" value="Pept_M20D_amidohydro"/>
    <property type="match status" value="1"/>
</dbReference>
<comment type="cofactor">
    <cofactor evidence="5">
        <name>Mn(2+)</name>
        <dbReference type="ChEBI" id="CHEBI:29035"/>
    </cofactor>
    <text evidence="5">The Mn(2+) ion enhances activity.</text>
</comment>